<dbReference type="Pfam" id="PF00583">
    <property type="entry name" value="Acetyltransf_1"/>
    <property type="match status" value="1"/>
</dbReference>
<dbReference type="InterPro" id="IPR016181">
    <property type="entry name" value="Acyl_CoA_acyltransferase"/>
</dbReference>
<proteinExistence type="predicted"/>
<sequence length="183" mass="19409">MTVSVSRAEPADAAELSALAALTFPLACPPAVTAQDSAAFVAAHLSEASFQRYLAERSMRVLAARDRGDIIGYALLVLAPPADPEVAAALQEVPGPVAELSKCYVHPSAHGSGTAVLLMDAAVSMAAGEGYRSLWLGVNDLNERAQAFYRKSGFVESGRRSFVVGQHVFRDFILSRPLPRPAE</sequence>
<evidence type="ECO:0000256" key="2">
    <source>
        <dbReference type="ARBA" id="ARBA00023315"/>
    </source>
</evidence>
<evidence type="ECO:0000259" key="3">
    <source>
        <dbReference type="PROSITE" id="PS51186"/>
    </source>
</evidence>
<keyword evidence="2" id="KW-0012">Acyltransferase</keyword>
<evidence type="ECO:0000256" key="1">
    <source>
        <dbReference type="ARBA" id="ARBA00022679"/>
    </source>
</evidence>
<dbReference type="RefSeq" id="WP_210230157.1">
    <property type="nucleotide sequence ID" value="NZ_CP076022.1"/>
</dbReference>
<dbReference type="KEGG" id="ajg:KKR91_04310"/>
<keyword evidence="5" id="KW-1185">Reference proteome</keyword>
<reference evidence="4 5" key="1">
    <citation type="submission" date="2021-05" db="EMBL/GenBank/DDBJ databases">
        <title>Novel species in genus Arthrobacter.</title>
        <authorList>
            <person name="Zhang G."/>
        </authorList>
    </citation>
    <scope>NUCLEOTIDE SEQUENCE [LARGE SCALE GENOMIC DNA]</scope>
    <source>
        <strain evidence="5">zg-ZUI227</strain>
    </source>
</reference>
<evidence type="ECO:0000313" key="5">
    <source>
        <dbReference type="Proteomes" id="UP000676885"/>
    </source>
</evidence>
<protein>
    <submittedName>
        <fullName evidence="4">GNAT family N-acetyltransferase</fullName>
    </submittedName>
</protein>
<evidence type="ECO:0000313" key="4">
    <source>
        <dbReference type="EMBL" id="QWC10846.1"/>
    </source>
</evidence>
<dbReference type="InterPro" id="IPR000182">
    <property type="entry name" value="GNAT_dom"/>
</dbReference>
<dbReference type="Gene3D" id="3.40.630.30">
    <property type="match status" value="1"/>
</dbReference>
<organism evidence="4 5">
    <name type="scientific">Arthrobacter jiangjiafuii</name>
    <dbReference type="NCBI Taxonomy" id="2817475"/>
    <lineage>
        <taxon>Bacteria</taxon>
        <taxon>Bacillati</taxon>
        <taxon>Actinomycetota</taxon>
        <taxon>Actinomycetes</taxon>
        <taxon>Micrococcales</taxon>
        <taxon>Micrococcaceae</taxon>
        <taxon>Arthrobacter</taxon>
    </lineage>
</organism>
<dbReference type="SUPFAM" id="SSF55729">
    <property type="entry name" value="Acyl-CoA N-acyltransferases (Nat)"/>
    <property type="match status" value="1"/>
</dbReference>
<dbReference type="PANTHER" id="PTHR43877">
    <property type="entry name" value="AMINOALKYLPHOSPHONATE N-ACETYLTRANSFERASE-RELATED-RELATED"/>
    <property type="match status" value="1"/>
</dbReference>
<dbReference type="GO" id="GO:0016747">
    <property type="term" value="F:acyltransferase activity, transferring groups other than amino-acyl groups"/>
    <property type="evidence" value="ECO:0007669"/>
    <property type="project" value="InterPro"/>
</dbReference>
<dbReference type="CDD" id="cd04301">
    <property type="entry name" value="NAT_SF"/>
    <property type="match status" value="1"/>
</dbReference>
<dbReference type="Proteomes" id="UP000676885">
    <property type="component" value="Chromosome"/>
</dbReference>
<name>A0A975M6G8_9MICC</name>
<gene>
    <name evidence="4" type="ORF">KKR91_04310</name>
</gene>
<dbReference type="EMBL" id="CP076022">
    <property type="protein sequence ID" value="QWC10846.1"/>
    <property type="molecule type" value="Genomic_DNA"/>
</dbReference>
<dbReference type="InterPro" id="IPR050832">
    <property type="entry name" value="Bact_Acetyltransf"/>
</dbReference>
<dbReference type="AlphaFoldDB" id="A0A975M6G8"/>
<dbReference type="PROSITE" id="PS51186">
    <property type="entry name" value="GNAT"/>
    <property type="match status" value="1"/>
</dbReference>
<keyword evidence="1" id="KW-0808">Transferase</keyword>
<accession>A0A975M6G8</accession>
<feature type="domain" description="N-acetyltransferase" evidence="3">
    <location>
        <begin position="3"/>
        <end position="179"/>
    </location>
</feature>